<keyword evidence="13" id="KW-0998">Cell outer membrane</keyword>
<evidence type="ECO:0000256" key="2">
    <source>
        <dbReference type="ARBA" id="ARBA00009450"/>
    </source>
</evidence>
<dbReference type="Gene3D" id="3.10.560.10">
    <property type="entry name" value="Outer membrane lipoprotein wza domain like"/>
    <property type="match status" value="2"/>
</dbReference>
<protein>
    <submittedName>
        <fullName evidence="17">Polysaccharide biosynthesis/export family protein</fullName>
    </submittedName>
</protein>
<keyword evidence="9" id="KW-0406">Ion transport</keyword>
<keyword evidence="6" id="KW-0812">Transmembrane</keyword>
<reference evidence="17 18" key="1">
    <citation type="journal article" date="2024" name="Chem. Sci.">
        <title>Discovery of megapolipeptins by genome mining of a Burkholderiales bacteria collection.</title>
        <authorList>
            <person name="Paulo B.S."/>
            <person name="Recchia M.J.J."/>
            <person name="Lee S."/>
            <person name="Fergusson C.H."/>
            <person name="Romanowski S.B."/>
            <person name="Hernandez A."/>
            <person name="Krull N."/>
            <person name="Liu D.Y."/>
            <person name="Cavanagh H."/>
            <person name="Bos A."/>
            <person name="Gray C.A."/>
            <person name="Murphy B.T."/>
            <person name="Linington R.G."/>
            <person name="Eustaquio A.S."/>
        </authorList>
    </citation>
    <scope>NUCLEOTIDE SEQUENCE [LARGE SCALE GENOMIC DNA]</scope>
    <source>
        <strain evidence="17 18">RL17-338-BIC-A</strain>
    </source>
</reference>
<dbReference type="Pfam" id="PF02563">
    <property type="entry name" value="Poly_export"/>
    <property type="match status" value="1"/>
</dbReference>
<keyword evidence="8" id="KW-0625">Polysaccharide transport</keyword>
<keyword evidence="10" id="KW-0626">Porin</keyword>
<keyword evidence="11" id="KW-0472">Membrane</keyword>
<evidence type="ECO:0000313" key="18">
    <source>
        <dbReference type="Proteomes" id="UP001629432"/>
    </source>
</evidence>
<evidence type="ECO:0000256" key="13">
    <source>
        <dbReference type="ARBA" id="ARBA00023237"/>
    </source>
</evidence>
<keyword evidence="4" id="KW-1134">Transmembrane beta strand</keyword>
<keyword evidence="5" id="KW-0762">Sugar transport</keyword>
<dbReference type="Gene3D" id="3.30.1950.10">
    <property type="entry name" value="wza like domain"/>
    <property type="match status" value="1"/>
</dbReference>
<comment type="similarity">
    <text evidence="2">Belongs to the BexD/CtrA/VexA family.</text>
</comment>
<evidence type="ECO:0000256" key="6">
    <source>
        <dbReference type="ARBA" id="ARBA00022692"/>
    </source>
</evidence>
<sequence length="350" mass="37807">MRMSTDAALPIKEADAVSPAEKLQVPVTEIDLDLIKKLNTQAMQTSEVESRELIGKADAYVLGVGDVLQITVWDHPELASALGTQTQTNNRPNDPAQGFVIDNSGNIQFPYIGDLHVMGLSIAQTRLAVLKSLTKVFIKPQVTVRIASFRSQQVYVDGEIRTPGGVPINDIPMTLYEAINRSGGFNPTADQSRMVLVRNGISYPLNLSKILERGENPSDIILKGGDLLRVVSRDENGAYVMGEVNKPVTAFPMRTGKLTLSDALSQAGSLNTASADAAQLYVVRGTLGSSPKIFHLDARSPLSMVLANQFELQPKDIVYVDGNGLVRFNRVLSLLLPALNAGLTTAIVTK</sequence>
<keyword evidence="3" id="KW-0813">Transport</keyword>
<accession>A0ABW9E196</accession>
<evidence type="ECO:0000256" key="1">
    <source>
        <dbReference type="ARBA" id="ARBA00004571"/>
    </source>
</evidence>
<evidence type="ECO:0000256" key="8">
    <source>
        <dbReference type="ARBA" id="ARBA00023047"/>
    </source>
</evidence>
<keyword evidence="7" id="KW-0732">Signal</keyword>
<evidence type="ECO:0000256" key="14">
    <source>
        <dbReference type="ARBA" id="ARBA00023288"/>
    </source>
</evidence>
<gene>
    <name evidence="17" type="ORF">PQQ63_28955</name>
</gene>
<evidence type="ECO:0000256" key="11">
    <source>
        <dbReference type="ARBA" id="ARBA00023136"/>
    </source>
</evidence>
<dbReference type="EMBL" id="JAQQCF010000031">
    <property type="protein sequence ID" value="MFM0640732.1"/>
    <property type="molecule type" value="Genomic_DNA"/>
</dbReference>
<organism evidence="17 18">
    <name type="scientific">Paraburkholderia metrosideri</name>
    <dbReference type="NCBI Taxonomy" id="580937"/>
    <lineage>
        <taxon>Bacteria</taxon>
        <taxon>Pseudomonadati</taxon>
        <taxon>Pseudomonadota</taxon>
        <taxon>Betaproteobacteria</taxon>
        <taxon>Burkholderiales</taxon>
        <taxon>Burkholderiaceae</taxon>
        <taxon>Paraburkholderia</taxon>
    </lineage>
</organism>
<comment type="subcellular location">
    <subcellularLocation>
        <location evidence="1">Cell outer membrane</location>
        <topology evidence="1">Multi-pass membrane protein</topology>
    </subcellularLocation>
</comment>
<feature type="domain" description="SLBB" evidence="16">
    <location>
        <begin position="238"/>
        <end position="320"/>
    </location>
</feature>
<dbReference type="Pfam" id="PF22461">
    <property type="entry name" value="SLBB_2"/>
    <property type="match status" value="2"/>
</dbReference>
<evidence type="ECO:0000256" key="5">
    <source>
        <dbReference type="ARBA" id="ARBA00022597"/>
    </source>
</evidence>
<name>A0ABW9E196_9BURK</name>
<dbReference type="PANTHER" id="PTHR33619">
    <property type="entry name" value="POLYSACCHARIDE EXPORT PROTEIN GFCE-RELATED"/>
    <property type="match status" value="1"/>
</dbReference>
<dbReference type="InterPro" id="IPR054765">
    <property type="entry name" value="SLBB_dom"/>
</dbReference>
<evidence type="ECO:0000256" key="9">
    <source>
        <dbReference type="ARBA" id="ARBA00023065"/>
    </source>
</evidence>
<feature type="domain" description="SLBB" evidence="16">
    <location>
        <begin position="152"/>
        <end position="230"/>
    </location>
</feature>
<proteinExistence type="inferred from homology"/>
<keyword evidence="12" id="KW-0564">Palmitate</keyword>
<evidence type="ECO:0000256" key="12">
    <source>
        <dbReference type="ARBA" id="ARBA00023139"/>
    </source>
</evidence>
<evidence type="ECO:0000259" key="15">
    <source>
        <dbReference type="Pfam" id="PF02563"/>
    </source>
</evidence>
<keyword evidence="14" id="KW-0449">Lipoprotein</keyword>
<keyword evidence="18" id="KW-1185">Reference proteome</keyword>
<comment type="caution">
    <text evidence="17">The sequence shown here is derived from an EMBL/GenBank/DDBJ whole genome shotgun (WGS) entry which is preliminary data.</text>
</comment>
<dbReference type="InterPro" id="IPR003715">
    <property type="entry name" value="Poly_export_N"/>
</dbReference>
<dbReference type="PANTHER" id="PTHR33619:SF3">
    <property type="entry name" value="POLYSACCHARIDE EXPORT PROTEIN GFCE-RELATED"/>
    <property type="match status" value="1"/>
</dbReference>
<feature type="domain" description="Polysaccharide export protein N-terminal" evidence="15">
    <location>
        <begin position="57"/>
        <end position="146"/>
    </location>
</feature>
<dbReference type="Proteomes" id="UP001629432">
    <property type="component" value="Unassembled WGS sequence"/>
</dbReference>
<evidence type="ECO:0000256" key="4">
    <source>
        <dbReference type="ARBA" id="ARBA00022452"/>
    </source>
</evidence>
<evidence type="ECO:0000256" key="7">
    <source>
        <dbReference type="ARBA" id="ARBA00022729"/>
    </source>
</evidence>
<dbReference type="InterPro" id="IPR049712">
    <property type="entry name" value="Poly_export"/>
</dbReference>
<evidence type="ECO:0000256" key="3">
    <source>
        <dbReference type="ARBA" id="ARBA00022448"/>
    </source>
</evidence>
<evidence type="ECO:0000313" key="17">
    <source>
        <dbReference type="EMBL" id="MFM0640732.1"/>
    </source>
</evidence>
<evidence type="ECO:0000256" key="10">
    <source>
        <dbReference type="ARBA" id="ARBA00023114"/>
    </source>
</evidence>
<evidence type="ECO:0000259" key="16">
    <source>
        <dbReference type="Pfam" id="PF22461"/>
    </source>
</evidence>